<name>A0A151NJP2_ALLMI</name>
<feature type="signal peptide" evidence="3">
    <location>
        <begin position="1"/>
        <end position="22"/>
    </location>
</feature>
<protein>
    <recommendedName>
        <fullName evidence="2">Phospholipid scramblase</fullName>
    </recommendedName>
</protein>
<gene>
    <name evidence="4" type="primary">PLSCR3</name>
    <name evidence="4" type="ORF">Y1Q_0020737</name>
</gene>
<accession>A0A151NJP2</accession>
<dbReference type="eggNOG" id="KOG0621">
    <property type="taxonomic scope" value="Eukaryota"/>
</dbReference>
<evidence type="ECO:0000256" key="1">
    <source>
        <dbReference type="ARBA" id="ARBA00005350"/>
    </source>
</evidence>
<feature type="chain" id="PRO_5007586114" description="Phospholipid scramblase" evidence="3">
    <location>
        <begin position="23"/>
        <end position="243"/>
    </location>
</feature>
<dbReference type="PANTHER" id="PTHR23248">
    <property type="entry name" value="PHOSPHOLIPID SCRAMBLASE-RELATED"/>
    <property type="match status" value="1"/>
</dbReference>
<keyword evidence="2" id="KW-0564">Palmitate</keyword>
<keyword evidence="3" id="KW-0732">Signal</keyword>
<evidence type="ECO:0000313" key="5">
    <source>
        <dbReference type="Proteomes" id="UP000050525"/>
    </source>
</evidence>
<dbReference type="AlphaFoldDB" id="A0A151NJP2"/>
<organism evidence="4 5">
    <name type="scientific">Alligator mississippiensis</name>
    <name type="common">American alligator</name>
    <dbReference type="NCBI Taxonomy" id="8496"/>
    <lineage>
        <taxon>Eukaryota</taxon>
        <taxon>Metazoa</taxon>
        <taxon>Chordata</taxon>
        <taxon>Craniata</taxon>
        <taxon>Vertebrata</taxon>
        <taxon>Euteleostomi</taxon>
        <taxon>Archelosauria</taxon>
        <taxon>Archosauria</taxon>
        <taxon>Crocodylia</taxon>
        <taxon>Alligatoridae</taxon>
        <taxon>Alligatorinae</taxon>
        <taxon>Alligator</taxon>
    </lineage>
</organism>
<keyword evidence="2" id="KW-0449">Lipoprotein</keyword>
<keyword evidence="5" id="KW-1185">Reference proteome</keyword>
<evidence type="ECO:0000256" key="2">
    <source>
        <dbReference type="RuleBase" id="RU363116"/>
    </source>
</evidence>
<dbReference type="Pfam" id="PF03803">
    <property type="entry name" value="Scramblase"/>
    <property type="match status" value="1"/>
</dbReference>
<dbReference type="STRING" id="8496.A0A151NJP2"/>
<comment type="function">
    <text evidence="2">May mediate accelerated ATP-independent bidirectional transbilayer migration of phospholipids upon binding calcium ions that results in a loss of phospholipid asymmetry in the plasma membrane.</text>
</comment>
<dbReference type="PANTHER" id="PTHR23248:SF37">
    <property type="entry name" value="PHOSPHOLIPID SCRAMBLASE 3"/>
    <property type="match status" value="1"/>
</dbReference>
<evidence type="ECO:0000313" key="4">
    <source>
        <dbReference type="EMBL" id="KYO37023.1"/>
    </source>
</evidence>
<sequence length="243" mass="26636">MCVHTCVCLGMHMCAHVHTCLSCLPLQTNLVLIRQQVELVEALLGFETRNRYTVQSGEGRPLFQAMEKSHLCARLCCGTRRSLHLELADRAGRPCLLLCRPLRCAACFCPCCLQELEVQCPPGTTLGHVVQTWHPMIPKFSVLTADRDPVLRIVGPCLACACGGDVHFEVKTTDESRGVGRISKQWGGLLQEALTDVDTFGVQFPLDLDVKVKATLLGACFLIDLMFFEKTAAGPQPSSVLSP</sequence>
<keyword evidence="2" id="KW-0106">Calcium</keyword>
<proteinExistence type="inferred from homology"/>
<dbReference type="GO" id="GO:0005886">
    <property type="term" value="C:plasma membrane"/>
    <property type="evidence" value="ECO:0007669"/>
    <property type="project" value="TreeGrafter"/>
</dbReference>
<reference evidence="4 5" key="1">
    <citation type="journal article" date="2012" name="Genome Biol.">
        <title>Sequencing three crocodilian genomes to illuminate the evolution of archosaurs and amniotes.</title>
        <authorList>
            <person name="St John J.A."/>
            <person name="Braun E.L."/>
            <person name="Isberg S.R."/>
            <person name="Miles L.G."/>
            <person name="Chong A.Y."/>
            <person name="Gongora J."/>
            <person name="Dalzell P."/>
            <person name="Moran C."/>
            <person name="Bed'hom B."/>
            <person name="Abzhanov A."/>
            <person name="Burgess S.C."/>
            <person name="Cooksey A.M."/>
            <person name="Castoe T.A."/>
            <person name="Crawford N.G."/>
            <person name="Densmore L.D."/>
            <person name="Drew J.C."/>
            <person name="Edwards S.V."/>
            <person name="Faircloth B.C."/>
            <person name="Fujita M.K."/>
            <person name="Greenwold M.J."/>
            <person name="Hoffmann F.G."/>
            <person name="Howard J.M."/>
            <person name="Iguchi T."/>
            <person name="Janes D.E."/>
            <person name="Khan S.Y."/>
            <person name="Kohno S."/>
            <person name="de Koning A.J."/>
            <person name="Lance S.L."/>
            <person name="McCarthy F.M."/>
            <person name="McCormack J.E."/>
            <person name="Merchant M.E."/>
            <person name="Peterson D.G."/>
            <person name="Pollock D.D."/>
            <person name="Pourmand N."/>
            <person name="Raney B.J."/>
            <person name="Roessler K.A."/>
            <person name="Sanford J.R."/>
            <person name="Sawyer R.H."/>
            <person name="Schmidt C.J."/>
            <person name="Triplett E.W."/>
            <person name="Tuberville T.D."/>
            <person name="Venegas-Anaya M."/>
            <person name="Howard J.T."/>
            <person name="Jarvis E.D."/>
            <person name="Guillette L.J.Jr."/>
            <person name="Glenn T.C."/>
            <person name="Green R.E."/>
            <person name="Ray D.A."/>
        </authorList>
    </citation>
    <scope>NUCLEOTIDE SEQUENCE [LARGE SCALE GENOMIC DNA]</scope>
    <source>
        <strain evidence="4">KSC_2009_1</strain>
    </source>
</reference>
<comment type="similarity">
    <text evidence="1 2">Belongs to the phospholipid scramblase family.</text>
</comment>
<dbReference type="Proteomes" id="UP000050525">
    <property type="component" value="Unassembled WGS sequence"/>
</dbReference>
<dbReference type="InterPro" id="IPR005552">
    <property type="entry name" value="Scramblase"/>
</dbReference>
<dbReference type="EMBL" id="AKHW03002898">
    <property type="protein sequence ID" value="KYO37023.1"/>
    <property type="molecule type" value="Genomic_DNA"/>
</dbReference>
<dbReference type="GO" id="GO:0017128">
    <property type="term" value="F:phospholipid scramblase activity"/>
    <property type="evidence" value="ECO:0007669"/>
    <property type="project" value="InterPro"/>
</dbReference>
<evidence type="ECO:0000256" key="3">
    <source>
        <dbReference type="SAM" id="SignalP"/>
    </source>
</evidence>
<comment type="cofactor">
    <cofactor evidence="2">
        <name>Ca(2+)</name>
        <dbReference type="ChEBI" id="CHEBI:29108"/>
    </cofactor>
</comment>
<comment type="caution">
    <text evidence="4">The sequence shown here is derived from an EMBL/GenBank/DDBJ whole genome shotgun (WGS) entry which is preliminary data.</text>
</comment>